<name>A0ABW5Q224_9BACI</name>
<reference evidence="3" key="1">
    <citation type="journal article" date="2019" name="Int. J. Syst. Evol. Microbiol.">
        <title>The Global Catalogue of Microorganisms (GCM) 10K type strain sequencing project: providing services to taxonomists for standard genome sequencing and annotation.</title>
        <authorList>
            <consortium name="The Broad Institute Genomics Platform"/>
            <consortium name="The Broad Institute Genome Sequencing Center for Infectious Disease"/>
            <person name="Wu L."/>
            <person name="Ma J."/>
        </authorList>
    </citation>
    <scope>NUCLEOTIDE SEQUENCE [LARGE SCALE GENOMIC DNA]</scope>
    <source>
        <strain evidence="3">TISTR 1858</strain>
    </source>
</reference>
<dbReference type="EMBL" id="JBHUMX010000036">
    <property type="protein sequence ID" value="MFD2629475.1"/>
    <property type="molecule type" value="Genomic_DNA"/>
</dbReference>
<evidence type="ECO:0000313" key="3">
    <source>
        <dbReference type="Proteomes" id="UP001597451"/>
    </source>
</evidence>
<feature type="transmembrane region" description="Helical" evidence="1">
    <location>
        <begin position="6"/>
        <end position="24"/>
    </location>
</feature>
<evidence type="ECO:0008006" key="4">
    <source>
        <dbReference type="Google" id="ProtNLM"/>
    </source>
</evidence>
<keyword evidence="1" id="KW-0472">Membrane</keyword>
<comment type="caution">
    <text evidence="2">The sequence shown here is derived from an EMBL/GenBank/DDBJ whole genome shotgun (WGS) entry which is preliminary data.</text>
</comment>
<gene>
    <name evidence="2" type="ORF">ACFSUN_11855</name>
</gene>
<keyword evidence="3" id="KW-1185">Reference proteome</keyword>
<proteinExistence type="predicted"/>
<dbReference type="Proteomes" id="UP001597451">
    <property type="component" value="Unassembled WGS sequence"/>
</dbReference>
<dbReference type="RefSeq" id="WP_379562267.1">
    <property type="nucleotide sequence ID" value="NZ_JBHUMX010000036.1"/>
</dbReference>
<evidence type="ECO:0000256" key="1">
    <source>
        <dbReference type="SAM" id="Phobius"/>
    </source>
</evidence>
<feature type="transmembrane region" description="Helical" evidence="1">
    <location>
        <begin position="31"/>
        <end position="53"/>
    </location>
</feature>
<accession>A0ABW5Q224</accession>
<organism evidence="2 3">
    <name type="scientific">Oceanobacillus kapialis</name>
    <dbReference type="NCBI Taxonomy" id="481353"/>
    <lineage>
        <taxon>Bacteria</taxon>
        <taxon>Bacillati</taxon>
        <taxon>Bacillota</taxon>
        <taxon>Bacilli</taxon>
        <taxon>Bacillales</taxon>
        <taxon>Bacillaceae</taxon>
        <taxon>Oceanobacillus</taxon>
    </lineage>
</organism>
<sequence>MHIDSIIFIVLAVIGILLAIFSWIKSKLLAFLILGLLGNGIVLAFGILLRIAMGISEA</sequence>
<keyword evidence="1" id="KW-1133">Transmembrane helix</keyword>
<keyword evidence="1" id="KW-0812">Transmembrane</keyword>
<evidence type="ECO:0000313" key="2">
    <source>
        <dbReference type="EMBL" id="MFD2629475.1"/>
    </source>
</evidence>
<protein>
    <recommendedName>
        <fullName evidence="4">DUF2759 family protein</fullName>
    </recommendedName>
</protein>